<dbReference type="Pfam" id="PF23748">
    <property type="entry name" value="Beta-prop_LRRK2"/>
    <property type="match status" value="1"/>
</dbReference>
<dbReference type="InterPro" id="IPR015943">
    <property type="entry name" value="WD40/YVTN_repeat-like_dom_sf"/>
</dbReference>
<keyword evidence="2" id="KW-0677">Repeat</keyword>
<dbReference type="AlphaFoldDB" id="A0A9W9YG83"/>
<evidence type="ECO:0000256" key="1">
    <source>
        <dbReference type="ARBA" id="ARBA00022574"/>
    </source>
</evidence>
<dbReference type="PROSITE" id="PS50082">
    <property type="entry name" value="WD_REPEATS_2"/>
    <property type="match status" value="1"/>
</dbReference>
<reference evidence="5" key="1">
    <citation type="submission" date="2023-01" db="EMBL/GenBank/DDBJ databases">
        <title>Genome assembly of the deep-sea coral Lophelia pertusa.</title>
        <authorList>
            <person name="Herrera S."/>
            <person name="Cordes E."/>
        </authorList>
    </citation>
    <scope>NUCLEOTIDE SEQUENCE</scope>
    <source>
        <strain evidence="5">USNM1676648</strain>
        <tissue evidence="5">Polyp</tissue>
    </source>
</reference>
<sequence length="388" mass="42982">MANRSPPDPIYVLRGAEAAINVLKFAPKSAREDGLLLSGSVKGTINLWNLKTKRTELTLDGHDGHSILAADFRPCGKVISHGRDGYVRTWECSEGRSEVVSSLPAPFLGFCKFCILSRGCDSHWIALPSSKQSQVNILDLESKEVLFSLTPENEKSLGMCMCLSMITNPATDKPLLVAGYENGQLVLWDIMTAKVLSTSLTHSESVLCIDVDKENLKIVSGSADDKLCVSSITPQCTLSMDKQIGLKNPGVASVKIRNDCKILATGGWDGRLRIYGWRKFTPLAYLSYHTDTISAVDFLRTCLTMDSYWLLEEKMPGLVCGLCTMTNKPRAVHSICQVKRRGNSRAKKMASCLNDKSLNEQKSRIKMVFKLVHDEKEHSDWFPERSGS</sequence>
<keyword evidence="6" id="KW-1185">Reference proteome</keyword>
<feature type="domain" description="LRRK2 beta-propeller" evidence="4">
    <location>
        <begin position="122"/>
        <end position="229"/>
    </location>
</feature>
<dbReference type="InterPro" id="IPR036322">
    <property type="entry name" value="WD40_repeat_dom_sf"/>
</dbReference>
<name>A0A9W9YG83_9CNID</name>
<dbReference type="Pfam" id="PF00400">
    <property type="entry name" value="WD40"/>
    <property type="match status" value="3"/>
</dbReference>
<feature type="repeat" description="WD" evidence="3">
    <location>
        <begin position="13"/>
        <end position="58"/>
    </location>
</feature>
<dbReference type="Gene3D" id="2.130.10.10">
    <property type="entry name" value="YVTN repeat-like/Quinoprotein amine dehydrogenase"/>
    <property type="match status" value="2"/>
</dbReference>
<dbReference type="Proteomes" id="UP001163046">
    <property type="component" value="Unassembled WGS sequence"/>
</dbReference>
<dbReference type="InterPro" id="IPR056602">
    <property type="entry name" value="Beta-prop_LRRK2"/>
</dbReference>
<organism evidence="5 6">
    <name type="scientific">Desmophyllum pertusum</name>
    <dbReference type="NCBI Taxonomy" id="174260"/>
    <lineage>
        <taxon>Eukaryota</taxon>
        <taxon>Metazoa</taxon>
        <taxon>Cnidaria</taxon>
        <taxon>Anthozoa</taxon>
        <taxon>Hexacorallia</taxon>
        <taxon>Scleractinia</taxon>
        <taxon>Caryophylliina</taxon>
        <taxon>Caryophylliidae</taxon>
        <taxon>Desmophyllum</taxon>
    </lineage>
</organism>
<dbReference type="PANTHER" id="PTHR19854">
    <property type="entry name" value="TRANSDUCIN BETA-LIKE 3"/>
    <property type="match status" value="1"/>
</dbReference>
<evidence type="ECO:0000256" key="2">
    <source>
        <dbReference type="ARBA" id="ARBA00022737"/>
    </source>
</evidence>
<dbReference type="SMART" id="SM00320">
    <property type="entry name" value="WD40"/>
    <property type="match status" value="5"/>
</dbReference>
<protein>
    <submittedName>
        <fullName evidence="5">Guanine nucleotide binding protein (G protein), beta polypeptide 1-like</fullName>
    </submittedName>
</protein>
<dbReference type="PANTHER" id="PTHR19854:SF1">
    <property type="entry name" value="GUANINE NUCLEOTIDE-BINDING PROTEIN SUBUNIT BETA-LIKE PROTEIN 1"/>
    <property type="match status" value="1"/>
</dbReference>
<dbReference type="OrthoDB" id="7668193at2759"/>
<evidence type="ECO:0000313" key="6">
    <source>
        <dbReference type="Proteomes" id="UP001163046"/>
    </source>
</evidence>
<dbReference type="SUPFAM" id="SSF50978">
    <property type="entry name" value="WD40 repeat-like"/>
    <property type="match status" value="1"/>
</dbReference>
<proteinExistence type="predicted"/>
<accession>A0A9W9YG83</accession>
<evidence type="ECO:0000256" key="3">
    <source>
        <dbReference type="PROSITE-ProRule" id="PRU00221"/>
    </source>
</evidence>
<keyword evidence="1 3" id="KW-0853">WD repeat</keyword>
<dbReference type="InterPro" id="IPR001680">
    <property type="entry name" value="WD40_rpt"/>
</dbReference>
<gene>
    <name evidence="5" type="primary">GNB1L</name>
    <name evidence="5" type="ORF">OS493_015939</name>
</gene>
<comment type="caution">
    <text evidence="5">The sequence shown here is derived from an EMBL/GenBank/DDBJ whole genome shotgun (WGS) entry which is preliminary data.</text>
</comment>
<evidence type="ECO:0000313" key="5">
    <source>
        <dbReference type="EMBL" id="KAJ7333847.1"/>
    </source>
</evidence>
<evidence type="ECO:0000259" key="4">
    <source>
        <dbReference type="Pfam" id="PF23748"/>
    </source>
</evidence>
<dbReference type="EMBL" id="MU827785">
    <property type="protein sequence ID" value="KAJ7333847.1"/>
    <property type="molecule type" value="Genomic_DNA"/>
</dbReference>